<dbReference type="AlphaFoldDB" id="A0A2K2FZ46"/>
<keyword evidence="2" id="KW-0732">Signal</keyword>
<proteinExistence type="predicted"/>
<evidence type="ECO:0000256" key="2">
    <source>
        <dbReference type="SAM" id="SignalP"/>
    </source>
</evidence>
<evidence type="ECO:0000313" key="3">
    <source>
        <dbReference type="EMBL" id="PNU04050.1"/>
    </source>
</evidence>
<reference evidence="3 4" key="1">
    <citation type="submission" date="2016-05" db="EMBL/GenBank/DDBJ databases">
        <title>Complete genome sequence of Novosphingobium guangzhouense SA925(T).</title>
        <authorList>
            <person name="Sha S."/>
        </authorList>
    </citation>
    <scope>NUCLEOTIDE SEQUENCE [LARGE SCALE GENOMIC DNA]</scope>
    <source>
        <strain evidence="3 4">SA925</strain>
    </source>
</reference>
<feature type="signal peptide" evidence="2">
    <location>
        <begin position="1"/>
        <end position="23"/>
    </location>
</feature>
<keyword evidence="4" id="KW-1185">Reference proteome</keyword>
<organism evidence="3 4">
    <name type="scientific">Novosphingobium guangzhouense</name>
    <dbReference type="NCBI Taxonomy" id="1850347"/>
    <lineage>
        <taxon>Bacteria</taxon>
        <taxon>Pseudomonadati</taxon>
        <taxon>Pseudomonadota</taxon>
        <taxon>Alphaproteobacteria</taxon>
        <taxon>Sphingomonadales</taxon>
        <taxon>Sphingomonadaceae</taxon>
        <taxon>Novosphingobium</taxon>
    </lineage>
</organism>
<name>A0A2K2FZ46_9SPHN</name>
<keyword evidence="1" id="KW-1133">Transmembrane helix</keyword>
<keyword evidence="1" id="KW-0472">Membrane</keyword>
<dbReference type="RefSeq" id="WP_103096648.1">
    <property type="nucleotide sequence ID" value="NZ_LYMM01000040.1"/>
</dbReference>
<feature type="chain" id="PRO_5014380862" evidence="2">
    <location>
        <begin position="24"/>
        <end position="87"/>
    </location>
</feature>
<comment type="caution">
    <text evidence="3">The sequence shown here is derived from an EMBL/GenBank/DDBJ whole genome shotgun (WGS) entry which is preliminary data.</text>
</comment>
<sequence length="87" mass="8457">MIKKTLLSLSVAAMVAAPVAAQAGTTASASVGKISNLSGIGARQTAVVKKKNKAESGTIILAAVGVAAVGVGIYAIADDDDDQSNGS</sequence>
<keyword evidence="1" id="KW-0812">Transmembrane</keyword>
<protein>
    <submittedName>
        <fullName evidence="3">Uncharacterized protein</fullName>
    </submittedName>
</protein>
<gene>
    <name evidence="3" type="ORF">A8V01_05410</name>
</gene>
<feature type="transmembrane region" description="Helical" evidence="1">
    <location>
        <begin position="59"/>
        <end position="77"/>
    </location>
</feature>
<evidence type="ECO:0000313" key="4">
    <source>
        <dbReference type="Proteomes" id="UP000236327"/>
    </source>
</evidence>
<dbReference type="Proteomes" id="UP000236327">
    <property type="component" value="Unassembled WGS sequence"/>
</dbReference>
<dbReference type="EMBL" id="LYMM01000040">
    <property type="protein sequence ID" value="PNU04050.1"/>
    <property type="molecule type" value="Genomic_DNA"/>
</dbReference>
<accession>A0A2K2FZ46</accession>
<evidence type="ECO:0000256" key="1">
    <source>
        <dbReference type="SAM" id="Phobius"/>
    </source>
</evidence>